<gene>
    <name evidence="2" type="ORF">QE399_001515</name>
</gene>
<evidence type="ECO:0000313" key="2">
    <source>
        <dbReference type="EMBL" id="MDR6213826.1"/>
    </source>
</evidence>
<keyword evidence="1" id="KW-1133">Transmembrane helix</keyword>
<feature type="transmembrane region" description="Helical" evidence="1">
    <location>
        <begin position="96"/>
        <end position="120"/>
    </location>
</feature>
<comment type="caution">
    <text evidence="2">The sequence shown here is derived from an EMBL/GenBank/DDBJ whole genome shotgun (WGS) entry which is preliminary data.</text>
</comment>
<sequence>MRLLRHLTGLHRTHATNRVLGLLLAFNAGAINAGGFLVLARYTSHMTGFTSQVADSLVMGDMALLLGAVGAILAFLAGAATAAIQIHWGRQYRLRHLYALPLLLEAVLMLPFGLMGALTLTWHTPFAVPLTVLLLSFIMGLQNALASKVSGGKIRTTHMTGNFTDLGIEIGKALYWNRYRTEATRVRPNGDRVRLFGGLILAFVLGGIAGAAGFKYVGFICVLPLAALLLWLSLPPYLDDLRHNRALRAWTFGWADRLRPRRRKTGAASHEGPPH</sequence>
<keyword evidence="1" id="KW-0812">Transmembrane</keyword>
<dbReference type="Pfam" id="PF06912">
    <property type="entry name" value="DUF1275"/>
    <property type="match status" value="1"/>
</dbReference>
<evidence type="ECO:0000313" key="3">
    <source>
        <dbReference type="Proteomes" id="UP001267710"/>
    </source>
</evidence>
<accession>A0ABU1I9C8</accession>
<dbReference type="PANTHER" id="PTHR37314:SF4">
    <property type="entry name" value="UPF0700 TRANSMEMBRANE PROTEIN YOAK"/>
    <property type="match status" value="1"/>
</dbReference>
<evidence type="ECO:0000256" key="1">
    <source>
        <dbReference type="SAM" id="Phobius"/>
    </source>
</evidence>
<feature type="transmembrane region" description="Helical" evidence="1">
    <location>
        <begin position="193"/>
        <end position="211"/>
    </location>
</feature>
<dbReference type="PANTHER" id="PTHR37314">
    <property type="entry name" value="SLR0142 PROTEIN"/>
    <property type="match status" value="1"/>
</dbReference>
<keyword evidence="3" id="KW-1185">Reference proteome</keyword>
<dbReference type="InterPro" id="IPR010699">
    <property type="entry name" value="DUF1275"/>
</dbReference>
<keyword evidence="1" id="KW-0472">Membrane</keyword>
<reference evidence="2 3" key="1">
    <citation type="submission" date="2023-08" db="EMBL/GenBank/DDBJ databases">
        <title>Functional and genomic diversity of the sorghum phyllosphere microbiome.</title>
        <authorList>
            <person name="Shade A."/>
        </authorList>
    </citation>
    <scope>NUCLEOTIDE SEQUENCE [LARGE SCALE GENOMIC DNA]</scope>
    <source>
        <strain evidence="2 3">SORGH_AS_0335</strain>
    </source>
</reference>
<protein>
    <submittedName>
        <fullName evidence="2">Uncharacterized membrane protein YoaK (UPF0700 family)</fullName>
    </submittedName>
</protein>
<feature type="transmembrane region" description="Helical" evidence="1">
    <location>
        <begin position="217"/>
        <end position="238"/>
    </location>
</feature>
<feature type="transmembrane region" description="Helical" evidence="1">
    <location>
        <begin position="62"/>
        <end position="84"/>
    </location>
</feature>
<dbReference type="RefSeq" id="WP_309827665.1">
    <property type="nucleotide sequence ID" value="NZ_JAVIZX010000001.1"/>
</dbReference>
<name>A0ABU1I9C8_9BURK</name>
<organism evidence="2 3">
    <name type="scientific">Paracidovorax wautersii</name>
    <dbReference type="NCBI Taxonomy" id="1177982"/>
    <lineage>
        <taxon>Bacteria</taxon>
        <taxon>Pseudomonadati</taxon>
        <taxon>Pseudomonadota</taxon>
        <taxon>Betaproteobacteria</taxon>
        <taxon>Burkholderiales</taxon>
        <taxon>Comamonadaceae</taxon>
        <taxon>Paracidovorax</taxon>
    </lineage>
</organism>
<feature type="transmembrane region" description="Helical" evidence="1">
    <location>
        <begin position="126"/>
        <end position="145"/>
    </location>
</feature>
<dbReference type="EMBL" id="JAVIZX010000001">
    <property type="protein sequence ID" value="MDR6213826.1"/>
    <property type="molecule type" value="Genomic_DNA"/>
</dbReference>
<proteinExistence type="predicted"/>
<dbReference type="Proteomes" id="UP001267710">
    <property type="component" value="Unassembled WGS sequence"/>
</dbReference>
<feature type="transmembrane region" description="Helical" evidence="1">
    <location>
        <begin position="20"/>
        <end position="42"/>
    </location>
</feature>